<feature type="compositionally biased region" description="Basic and acidic residues" evidence="4">
    <location>
        <begin position="1288"/>
        <end position="1301"/>
    </location>
</feature>
<feature type="region of interest" description="Disordered" evidence="4">
    <location>
        <begin position="1423"/>
        <end position="1467"/>
    </location>
</feature>
<dbReference type="PANTHER" id="PTHR46524">
    <property type="entry name" value="CW-TYPE ZINC FINGER"/>
    <property type="match status" value="1"/>
</dbReference>
<dbReference type="OrthoDB" id="757982at2759"/>
<feature type="region of interest" description="Disordered" evidence="4">
    <location>
        <begin position="916"/>
        <end position="959"/>
    </location>
</feature>
<dbReference type="STRING" id="1088818.A0A2I0AQ22"/>
<reference evidence="6 7" key="1">
    <citation type="journal article" date="2017" name="Nature">
        <title>The Apostasia genome and the evolution of orchids.</title>
        <authorList>
            <person name="Zhang G.Q."/>
            <person name="Liu K.W."/>
            <person name="Li Z."/>
            <person name="Lohaus R."/>
            <person name="Hsiao Y.Y."/>
            <person name="Niu S.C."/>
            <person name="Wang J.Y."/>
            <person name="Lin Y.C."/>
            <person name="Xu Q."/>
            <person name="Chen L.J."/>
            <person name="Yoshida K."/>
            <person name="Fujiwara S."/>
            <person name="Wang Z.W."/>
            <person name="Zhang Y.Q."/>
            <person name="Mitsuda N."/>
            <person name="Wang M."/>
            <person name="Liu G.H."/>
            <person name="Pecoraro L."/>
            <person name="Huang H.X."/>
            <person name="Xiao X.J."/>
            <person name="Lin M."/>
            <person name="Wu X.Y."/>
            <person name="Wu W.L."/>
            <person name="Chen Y.Y."/>
            <person name="Chang S.B."/>
            <person name="Sakamoto S."/>
            <person name="Ohme-Takagi M."/>
            <person name="Yagi M."/>
            <person name="Zeng S.J."/>
            <person name="Shen C.Y."/>
            <person name="Yeh C.M."/>
            <person name="Luo Y.B."/>
            <person name="Tsai W.C."/>
            <person name="Van de Peer Y."/>
            <person name="Liu Z.J."/>
        </authorList>
    </citation>
    <scope>NUCLEOTIDE SEQUENCE [LARGE SCALE GENOMIC DNA]</scope>
    <source>
        <strain evidence="7">cv. Shenzhen</strain>
        <tissue evidence="6">Stem</tissue>
    </source>
</reference>
<dbReference type="InterPro" id="IPR011124">
    <property type="entry name" value="Znf_CW"/>
</dbReference>
<evidence type="ECO:0000313" key="7">
    <source>
        <dbReference type="Proteomes" id="UP000236161"/>
    </source>
</evidence>
<evidence type="ECO:0000256" key="1">
    <source>
        <dbReference type="ARBA" id="ARBA00022723"/>
    </source>
</evidence>
<evidence type="ECO:0000256" key="3">
    <source>
        <dbReference type="ARBA" id="ARBA00022833"/>
    </source>
</evidence>
<feature type="compositionally biased region" description="Low complexity" evidence="4">
    <location>
        <begin position="922"/>
        <end position="933"/>
    </location>
</feature>
<feature type="compositionally biased region" description="Polar residues" evidence="4">
    <location>
        <begin position="538"/>
        <end position="547"/>
    </location>
</feature>
<dbReference type="Gene3D" id="3.30.40.100">
    <property type="match status" value="1"/>
</dbReference>
<feature type="compositionally biased region" description="Low complexity" evidence="4">
    <location>
        <begin position="1098"/>
        <end position="1107"/>
    </location>
</feature>
<evidence type="ECO:0000313" key="6">
    <source>
        <dbReference type="EMBL" id="PKA57657.1"/>
    </source>
</evidence>
<dbReference type="Proteomes" id="UP000236161">
    <property type="component" value="Unassembled WGS sequence"/>
</dbReference>
<name>A0A2I0AQ22_9ASPA</name>
<sequence length="1716" mass="187396">MLSVVGRDEVGKMTGLGMEGRGGGIGRRRGEMEGNVLEEGEACSLQEKEIDPDDLSYIDDKIQDVLGHFQKDFEGGVSAETLGAKFGGYGSFLPAYQRSPSVLSHAKSPANVVSHNVSRLLHSSPTVAACNNISGPATEPITKASTACLAHLTEKSGKRDTSIITACNAEDTTQHESFGAPVTNNDQMSLKVRIKVGSDNLVSRDNPSIYSDLGLDVSPSPSPCHSPGGSRELSSESTEAFFESPNTILQIMTCLLVPGGFLLSPLSEGLLHSRPKGGSFSKKSKAGMPQKSMPVVCAASSDLSLHLKDDKICFTHKKIKSCEQSQRLEEAGGLTSEDNVTAFLNNENGCKTPATEKVVSRGQDLSISSSSRCLDAIQEKHVIGDSVRENHKYFDASNQPNKIEMKEKVDVSDTTKDSPLELMKSLRTVAAGNLEKGTIHLEGRPHSRDGLSDKAYEEAIGDNQNSSYSIGRVRKSEKTKNYDKIQADSSKHKERKICTSSEELEKEKPAQLTSGEKTDVKTMQVTGQDSGVGRMAKGSQNNDTASIESAKEIPSTKSSVASKERKNVCQTKGARLETKSKFSKSHNELNKGHNVESHRDFLVGAHVEQYENQKHMLGSSRSTEKYRSGVDKYDNLLIAEPAMDSSAPVNGTALTSDASTTMPPLVFIEDVWVCCDICQQWRLLPYGTNPANLPKTWQCSMQVWLPGLNTCNISEDETTKAFHELYQAALPAGDTNLTADHTAAATSITTAETMKALTGKKKHGLMDEADLPIDSALIHLPNFSKNMKGYSANKTITGSTGPIETDPLIKLIPGETSKSIDFGEQKHIHKSKENHKLVPYLKDGGDLLESGEKHSKSVNKRELVLDGVRASKKKKKDRPYYSVRDTHSDIDTAGKVAVNGDSDLFGIAPKIILQSDSDHSSSKNMKSKSASAQKWREKNNLLSSGKHKESCTALEKEKPSKYGSNDKKWKLKDWRETQANEETLICSKQFIGNKTMVKEALTESELRQKKKVKVAKSEGKESSSVIKEEKMEKKVSSARIALFRNRQHLSNEIDSLHHTAEEQMVANQGNQKSGQGSDIMDVMKRDVTYGHLLAAATSSSSKVSGSQKGKGKQQETRGSPVESVSSSPMRILNIEDKFAKRSSSSRKDEVISMIPSGSPKRFSDGEVDGGNDHIRIRTKVPSSNACTRYPEICRTAESGSLDSLKGSHGYQERETNYLSGVEGINQISLKKGKRDEILSVGLDHTNTVHDDGNVSDEPNKYLLVQSDQNHTEDKRNGSGVNISVKSSHSREHQGNFKLDSGKRKFKISDSYTEKGLYSMRTDKNCSGGVGSDCLNSNKEDDLRCHSEQHNDHHVRNAIGGNRSILEPLENVHQELSHQKRKPSSLLISEGMHYGAGMQSAHPDKYDLEKKGCILQTATKPVMGSGDAVNGESSRSAKLSRLADGQNGAHPSLLRHSTPSLHGSCSPVKSDPTVNALLKEARNLKHTANRLKTRGLEHESSGIFFESALQFLHVASLMESPNTEHNRQGELIPSSQMLLLYYETAKFCRFCALEYERLKEMAAAALAYKCTEVAFLKVAYYKQPSTSKDRLELQVALDAAVTGESPSSSASDVDNLNNQGGIDKVASAKAGASPQIASSHAISARNHPHVMRLLTYTKYLNSAFEATRKSQNAIACIDLIKNGADCVSPVREVLDFNFHNVEGLLRLVRLAMNSIGH</sequence>
<feature type="region of interest" description="Disordered" evidence="4">
    <location>
        <begin position="529"/>
        <end position="573"/>
    </location>
</feature>
<keyword evidence="7" id="KW-1185">Reference proteome</keyword>
<feature type="domain" description="CW-type" evidence="5">
    <location>
        <begin position="666"/>
        <end position="719"/>
    </location>
</feature>
<organism evidence="6 7">
    <name type="scientific">Apostasia shenzhenica</name>
    <dbReference type="NCBI Taxonomy" id="1088818"/>
    <lineage>
        <taxon>Eukaryota</taxon>
        <taxon>Viridiplantae</taxon>
        <taxon>Streptophyta</taxon>
        <taxon>Embryophyta</taxon>
        <taxon>Tracheophyta</taxon>
        <taxon>Spermatophyta</taxon>
        <taxon>Magnoliopsida</taxon>
        <taxon>Liliopsida</taxon>
        <taxon>Asparagales</taxon>
        <taxon>Orchidaceae</taxon>
        <taxon>Apostasioideae</taxon>
        <taxon>Apostasia</taxon>
    </lineage>
</organism>
<protein>
    <recommendedName>
        <fullName evidence="5">CW-type domain-containing protein</fullName>
    </recommendedName>
</protein>
<dbReference type="PROSITE" id="PS51050">
    <property type="entry name" value="ZF_CW"/>
    <property type="match status" value="1"/>
</dbReference>
<feature type="region of interest" description="Disordered" evidence="4">
    <location>
        <begin position="1096"/>
        <end position="1172"/>
    </location>
</feature>
<evidence type="ECO:0000259" key="5">
    <source>
        <dbReference type="PROSITE" id="PS51050"/>
    </source>
</evidence>
<gene>
    <name evidence="6" type="ORF">AXF42_Ash016703</name>
</gene>
<evidence type="ECO:0000256" key="4">
    <source>
        <dbReference type="SAM" id="MobiDB-lite"/>
    </source>
</evidence>
<feature type="compositionally biased region" description="Basic and acidic residues" evidence="4">
    <location>
        <begin position="946"/>
        <end position="959"/>
    </location>
</feature>
<keyword evidence="1" id="KW-0479">Metal-binding</keyword>
<evidence type="ECO:0000256" key="2">
    <source>
        <dbReference type="ARBA" id="ARBA00022771"/>
    </source>
</evidence>
<feature type="region of interest" description="Disordered" evidence="4">
    <location>
        <begin position="1268"/>
        <end position="1301"/>
    </location>
</feature>
<feature type="region of interest" description="Disordered" evidence="4">
    <location>
        <begin position="212"/>
        <end position="237"/>
    </location>
</feature>
<feature type="region of interest" description="Disordered" evidence="4">
    <location>
        <begin position="459"/>
        <end position="516"/>
    </location>
</feature>
<proteinExistence type="predicted"/>
<dbReference type="InterPro" id="IPR055300">
    <property type="entry name" value="CWZF3/5/7"/>
</dbReference>
<feature type="compositionally biased region" description="Basic and acidic residues" evidence="4">
    <location>
        <begin position="474"/>
        <end position="491"/>
    </location>
</feature>
<dbReference type="InterPro" id="IPR056406">
    <property type="entry name" value="THD_CWZF3/5/7"/>
</dbReference>
<dbReference type="Pfam" id="PF24756">
    <property type="entry name" value="THD_CWZF3-5-7"/>
    <property type="match status" value="1"/>
</dbReference>
<dbReference type="GO" id="GO:0008270">
    <property type="term" value="F:zinc ion binding"/>
    <property type="evidence" value="ECO:0007669"/>
    <property type="project" value="UniProtKB-KW"/>
</dbReference>
<dbReference type="PANTHER" id="PTHR46524:SF7">
    <property type="entry name" value="CW-TYPE ZINC FINGER"/>
    <property type="match status" value="1"/>
</dbReference>
<keyword evidence="2" id="KW-0863">Zinc-finger</keyword>
<feature type="compositionally biased region" description="Basic and acidic residues" evidence="4">
    <location>
        <begin position="1133"/>
        <end position="1150"/>
    </location>
</feature>
<dbReference type="Pfam" id="PF07496">
    <property type="entry name" value="zf-CW"/>
    <property type="match status" value="1"/>
</dbReference>
<dbReference type="EMBL" id="KZ451961">
    <property type="protein sequence ID" value="PKA57657.1"/>
    <property type="molecule type" value="Genomic_DNA"/>
</dbReference>
<keyword evidence="3" id="KW-0862">Zinc</keyword>
<accession>A0A2I0AQ22</accession>